<dbReference type="STRING" id="634498.mru_1891"/>
<dbReference type="EC" id="3.1.3.73" evidence="2"/>
<keyword evidence="1" id="KW-0472">Membrane</keyword>
<keyword evidence="1" id="KW-1133">Transmembrane helix</keyword>
<dbReference type="InterPro" id="IPR036681">
    <property type="entry name" value="PgpA-like_sf"/>
</dbReference>
<dbReference type="eggNOG" id="arCOG01869">
    <property type="taxonomic scope" value="Archaea"/>
</dbReference>
<dbReference type="GeneID" id="8771561"/>
<dbReference type="GO" id="GO:0006629">
    <property type="term" value="P:lipid metabolic process"/>
    <property type="evidence" value="ECO:0007669"/>
    <property type="project" value="InterPro"/>
</dbReference>
<evidence type="ECO:0000256" key="1">
    <source>
        <dbReference type="SAM" id="Phobius"/>
    </source>
</evidence>
<dbReference type="HOGENOM" id="CLU_064440_0_0_2"/>
<dbReference type="AlphaFoldDB" id="D3DZR3"/>
<protein>
    <submittedName>
        <fullName evidence="2">Alpha-ribazole phosphatase CobZ</fullName>
        <ecNumber evidence="2">3.1.3.73</ecNumber>
    </submittedName>
</protein>
<feature type="transmembrane region" description="Helical" evidence="1">
    <location>
        <begin position="379"/>
        <end position="403"/>
    </location>
</feature>
<evidence type="ECO:0000313" key="2">
    <source>
        <dbReference type="EMBL" id="ADC47741.1"/>
    </source>
</evidence>
<gene>
    <name evidence="2" type="primary">cobZ</name>
    <name evidence="2" type="ordered locus">mru_1891</name>
</gene>
<dbReference type="GO" id="GO:0008962">
    <property type="term" value="F:phosphatidylglycerophosphatase activity"/>
    <property type="evidence" value="ECO:0007669"/>
    <property type="project" value="InterPro"/>
</dbReference>
<dbReference type="PATRIC" id="fig|634498.28.peg.1891"/>
<accession>D3DZR3</accession>
<dbReference type="EMBL" id="CP001719">
    <property type="protein sequence ID" value="ADC47741.1"/>
    <property type="molecule type" value="Genomic_DNA"/>
</dbReference>
<keyword evidence="1" id="KW-0812">Transmembrane</keyword>
<dbReference type="RefSeq" id="WP_012956689.1">
    <property type="nucleotide sequence ID" value="NC_013790.1"/>
</dbReference>
<name>D3DZR3_METRM</name>
<dbReference type="KEGG" id="mru:mru_1891"/>
<dbReference type="GO" id="GO:0043755">
    <property type="term" value="F:alpha-ribazole phosphatase activity"/>
    <property type="evidence" value="ECO:0007669"/>
    <property type="project" value="UniProtKB-EC"/>
</dbReference>
<organism evidence="2 3">
    <name type="scientific">Methanobrevibacter ruminantium (strain ATCC 35063 / DSM 1093 / JCM 13430 / OCM 146 / M1)</name>
    <name type="common">Methanobacterium ruminantium</name>
    <dbReference type="NCBI Taxonomy" id="634498"/>
    <lineage>
        <taxon>Archaea</taxon>
        <taxon>Methanobacteriati</taxon>
        <taxon>Methanobacteriota</taxon>
        <taxon>Methanomada group</taxon>
        <taxon>Methanobacteria</taxon>
        <taxon>Methanobacteriales</taxon>
        <taxon>Methanobacteriaceae</taxon>
        <taxon>Methanobrevibacter</taxon>
    </lineage>
</organism>
<keyword evidence="3" id="KW-1185">Reference proteome</keyword>
<keyword evidence="2" id="KW-0378">Hydrolase</keyword>
<sequence>MSKKNKANKNKKKKESDQTIHELEIGKLIKNEDVLYINNPDYFLTFSDLEISDGIDIIENIMILSKDYVSFNRQYEDEKISDVELMEITEEYKENNNIEGGYISQSFDNSQFIINSYNDITIITVISNDLEVQKFTDNLKVVNSWKGFHNAKINFGQIILIDHALSPKLLIQLYKTATKQKAKFFESLHMPLHINNILNNEDFLVIASNLPEETLNQDYIMEIGLDITNMEYEDDKLDLEEFQERIEDGVTISCEDAIRKINLNIGILDYFVSEGILIGDLVELGMELLENTEPTDELKEKLKKQLLKSVSDRNINALIMAAIRLEDDFRKQRVREIDLNEKLVHFYPDEIIGVAIANQISGTKGVLNYRRYSRHKPGILYGLGPILSNTFAGLVAGCMTKILEE</sequence>
<dbReference type="SUPFAM" id="SSF101307">
    <property type="entry name" value="YutG-like"/>
    <property type="match status" value="1"/>
</dbReference>
<evidence type="ECO:0000313" key="3">
    <source>
        <dbReference type="Proteomes" id="UP000008680"/>
    </source>
</evidence>
<dbReference type="Proteomes" id="UP000008680">
    <property type="component" value="Chromosome"/>
</dbReference>
<dbReference type="Gene3D" id="1.10.3760.10">
    <property type="entry name" value="PgpA-like"/>
    <property type="match status" value="1"/>
</dbReference>
<proteinExistence type="predicted"/>
<reference evidence="2 3" key="1">
    <citation type="journal article" date="2010" name="PLoS ONE">
        <title>The genome sequence of the rumen methanogen Methanobrevibacter ruminantium reveals new possibilities for controlling ruminant methane emissions.</title>
        <authorList>
            <person name="Leahy S.C."/>
            <person name="Kelly W.J."/>
            <person name="Altermann E."/>
            <person name="Ronimus R.S."/>
            <person name="Yeoman C.J."/>
            <person name="Pacheco D.M."/>
            <person name="Li D."/>
            <person name="Kong Z."/>
            <person name="McTavish S."/>
            <person name="Sang C."/>
            <person name="Lambie S.C."/>
            <person name="Janssen P.H."/>
            <person name="Dey D."/>
            <person name="Attwood G.T."/>
        </authorList>
    </citation>
    <scope>NUCLEOTIDE SEQUENCE [LARGE SCALE GENOMIC DNA]</scope>
    <source>
        <strain evidence="3">ATCC 35063 / DSM 1093 / JCM 13430 / OCM 146 / M1</strain>
    </source>
</reference>